<evidence type="ECO:0000313" key="1">
    <source>
        <dbReference type="EMBL" id="KAH7687681.1"/>
    </source>
</evidence>
<dbReference type="Proteomes" id="UP000827976">
    <property type="component" value="Chromosome 4"/>
</dbReference>
<gene>
    <name evidence="1" type="ORF">IHE45_04G181600</name>
</gene>
<dbReference type="EMBL" id="CM037014">
    <property type="protein sequence ID" value="KAH7687681.1"/>
    <property type="molecule type" value="Genomic_DNA"/>
</dbReference>
<name>A0ACB7WJ06_DIOAL</name>
<proteinExistence type="predicted"/>
<reference evidence="2" key="1">
    <citation type="journal article" date="2022" name="Nat. Commun.">
        <title>Chromosome evolution and the genetic basis of agronomically important traits in greater yam.</title>
        <authorList>
            <person name="Bredeson J.V."/>
            <person name="Lyons J.B."/>
            <person name="Oniyinde I.O."/>
            <person name="Okereke N.R."/>
            <person name="Kolade O."/>
            <person name="Nnabue I."/>
            <person name="Nwadili C.O."/>
            <person name="Hribova E."/>
            <person name="Parker M."/>
            <person name="Nwogha J."/>
            <person name="Shu S."/>
            <person name="Carlson J."/>
            <person name="Kariba R."/>
            <person name="Muthemba S."/>
            <person name="Knop K."/>
            <person name="Barton G.J."/>
            <person name="Sherwood A.V."/>
            <person name="Lopez-Montes A."/>
            <person name="Asiedu R."/>
            <person name="Jamnadass R."/>
            <person name="Muchugi A."/>
            <person name="Goodstein D."/>
            <person name="Egesi C.N."/>
            <person name="Featherston J."/>
            <person name="Asfaw A."/>
            <person name="Simpson G.G."/>
            <person name="Dolezel J."/>
            <person name="Hendre P.S."/>
            <person name="Van Deynze A."/>
            <person name="Kumar P.L."/>
            <person name="Obidiegwu J.E."/>
            <person name="Bhattacharjee R."/>
            <person name="Rokhsar D.S."/>
        </authorList>
    </citation>
    <scope>NUCLEOTIDE SEQUENCE [LARGE SCALE GENOMIC DNA]</scope>
    <source>
        <strain evidence="2">cv. TDa95/00328</strain>
    </source>
</reference>
<keyword evidence="2" id="KW-1185">Reference proteome</keyword>
<accession>A0ACB7WJ06</accession>
<sequence>MKAMASLNLSSFVMKSHVLLRSTYYHCRFWKEPTPQRVVSFPQMPINNMSLLCTALLPWEAEAALPYSVKDDDQSIIKGPNVVDPFPVDASEDAPELANSKHKDEGESFQLLKLPMWLIGPSVLLMTGMVPTLWLPLSSVFVGPNIAGLLSIVGLDCIFNMGATLFFLIADACGRPKRSSNSIESQVPLSYKSWNMVANAVGFAAPLLMLMASSKGTLQPPLPFISFAVMLGPYLLLLAVQVLTEALTWQWKSPVWLVAPVVYEVYRVLQLMRGIKLGIEIGAPAWSVESIRFLVSWWVLILGVQLFRVAWFSGYTARNQHD</sequence>
<evidence type="ECO:0000313" key="2">
    <source>
        <dbReference type="Proteomes" id="UP000827976"/>
    </source>
</evidence>
<protein>
    <submittedName>
        <fullName evidence="1">Uncharacterized protein</fullName>
    </submittedName>
</protein>
<comment type="caution">
    <text evidence="1">The sequence shown here is derived from an EMBL/GenBank/DDBJ whole genome shotgun (WGS) entry which is preliminary data.</text>
</comment>
<organism evidence="1 2">
    <name type="scientific">Dioscorea alata</name>
    <name type="common">Purple yam</name>
    <dbReference type="NCBI Taxonomy" id="55571"/>
    <lineage>
        <taxon>Eukaryota</taxon>
        <taxon>Viridiplantae</taxon>
        <taxon>Streptophyta</taxon>
        <taxon>Embryophyta</taxon>
        <taxon>Tracheophyta</taxon>
        <taxon>Spermatophyta</taxon>
        <taxon>Magnoliopsida</taxon>
        <taxon>Liliopsida</taxon>
        <taxon>Dioscoreales</taxon>
        <taxon>Dioscoreaceae</taxon>
        <taxon>Dioscorea</taxon>
    </lineage>
</organism>